<evidence type="ECO:0000256" key="1">
    <source>
        <dbReference type="SAM" id="MobiDB-lite"/>
    </source>
</evidence>
<organism evidence="2 3">
    <name type="scientific">Canavalia gladiata</name>
    <name type="common">Sword bean</name>
    <name type="synonym">Dolichos gladiatus</name>
    <dbReference type="NCBI Taxonomy" id="3824"/>
    <lineage>
        <taxon>Eukaryota</taxon>
        <taxon>Viridiplantae</taxon>
        <taxon>Streptophyta</taxon>
        <taxon>Embryophyta</taxon>
        <taxon>Tracheophyta</taxon>
        <taxon>Spermatophyta</taxon>
        <taxon>Magnoliopsida</taxon>
        <taxon>eudicotyledons</taxon>
        <taxon>Gunneridae</taxon>
        <taxon>Pentapetalae</taxon>
        <taxon>rosids</taxon>
        <taxon>fabids</taxon>
        <taxon>Fabales</taxon>
        <taxon>Fabaceae</taxon>
        <taxon>Papilionoideae</taxon>
        <taxon>50 kb inversion clade</taxon>
        <taxon>NPAAA clade</taxon>
        <taxon>indigoferoid/millettioid clade</taxon>
        <taxon>Phaseoleae</taxon>
        <taxon>Canavalia</taxon>
    </lineage>
</organism>
<evidence type="ECO:0000313" key="3">
    <source>
        <dbReference type="Proteomes" id="UP001367508"/>
    </source>
</evidence>
<feature type="compositionally biased region" description="Polar residues" evidence="1">
    <location>
        <begin position="11"/>
        <end position="20"/>
    </location>
</feature>
<evidence type="ECO:0000313" key="2">
    <source>
        <dbReference type="EMBL" id="KAK7344065.1"/>
    </source>
</evidence>
<protein>
    <submittedName>
        <fullName evidence="2">Uncharacterized protein</fullName>
    </submittedName>
</protein>
<accession>A0AAN9LX73</accession>
<gene>
    <name evidence="2" type="ORF">VNO77_13306</name>
</gene>
<dbReference type="Proteomes" id="UP001367508">
    <property type="component" value="Unassembled WGS sequence"/>
</dbReference>
<comment type="caution">
    <text evidence="2">The sequence shown here is derived from an EMBL/GenBank/DDBJ whole genome shotgun (WGS) entry which is preliminary data.</text>
</comment>
<keyword evidence="3" id="KW-1185">Reference proteome</keyword>
<feature type="region of interest" description="Disordered" evidence="1">
    <location>
        <begin position="1"/>
        <end position="24"/>
    </location>
</feature>
<proteinExistence type="predicted"/>
<reference evidence="2 3" key="1">
    <citation type="submission" date="2024-01" db="EMBL/GenBank/DDBJ databases">
        <title>The genomes of 5 underutilized Papilionoideae crops provide insights into root nodulation and disease resistanc.</title>
        <authorList>
            <person name="Jiang F."/>
        </authorList>
    </citation>
    <scope>NUCLEOTIDE SEQUENCE [LARGE SCALE GENOMIC DNA]</scope>
    <source>
        <strain evidence="2">LVBAO_FW01</strain>
        <tissue evidence="2">Leaves</tissue>
    </source>
</reference>
<dbReference type="AlphaFoldDB" id="A0AAN9LX73"/>
<name>A0AAN9LX73_CANGL</name>
<dbReference type="EMBL" id="JAYMYQ010000003">
    <property type="protein sequence ID" value="KAK7344065.1"/>
    <property type="molecule type" value="Genomic_DNA"/>
</dbReference>
<sequence length="80" mass="8994">MESGGAESMTLRVQSLTSPETRGKHRIHAELKRLDQETRFLEVVFPNVYSTHTSSWELASVLGFDNNSMVSINKQVGEID</sequence>